<dbReference type="EMBL" id="CP035494">
    <property type="protein sequence ID" value="QAY59632.1"/>
    <property type="molecule type" value="Genomic_DNA"/>
</dbReference>
<feature type="chain" id="PRO_5020902096" description="Sensor domain-containing protein" evidence="1">
    <location>
        <begin position="27"/>
        <end position="289"/>
    </location>
</feature>
<dbReference type="OrthoDB" id="5119598at2"/>
<gene>
    <name evidence="2" type="ORF">ET475_06265</name>
</gene>
<evidence type="ECO:0000313" key="3">
    <source>
        <dbReference type="Proteomes" id="UP000293995"/>
    </source>
</evidence>
<accession>A0A4P6EBP8</accession>
<keyword evidence="1" id="KW-0732">Signal</keyword>
<dbReference type="RefSeq" id="WP_129387344.1">
    <property type="nucleotide sequence ID" value="NZ_CP035494.1"/>
</dbReference>
<reference evidence="2 3" key="1">
    <citation type="submission" date="2019-01" db="EMBL/GenBank/DDBJ databases">
        <title>Genome sequencing of strain DFW100M-13.</title>
        <authorList>
            <person name="Heo J."/>
            <person name="Kim S.-J."/>
            <person name="Kim J.-S."/>
            <person name="Hong S.-B."/>
            <person name="Kwon S.-W."/>
        </authorList>
    </citation>
    <scope>NUCLEOTIDE SEQUENCE [LARGE SCALE GENOMIC DNA]</scope>
    <source>
        <strain evidence="2 3">DFW100M-13</strain>
    </source>
</reference>
<dbReference type="Proteomes" id="UP000293995">
    <property type="component" value="Chromosome"/>
</dbReference>
<protein>
    <recommendedName>
        <fullName evidence="4">Sensor domain-containing protein</fullName>
    </recommendedName>
</protein>
<dbReference type="AlphaFoldDB" id="A0A4P6EBP8"/>
<dbReference type="PROSITE" id="PS51257">
    <property type="entry name" value="PROKAR_LIPOPROTEIN"/>
    <property type="match status" value="1"/>
</dbReference>
<proteinExistence type="predicted"/>
<evidence type="ECO:0000313" key="2">
    <source>
        <dbReference type="EMBL" id="QAY59632.1"/>
    </source>
</evidence>
<organism evidence="2 3">
    <name type="scientific">Microbacterium protaetiae</name>
    <dbReference type="NCBI Taxonomy" id="2509458"/>
    <lineage>
        <taxon>Bacteria</taxon>
        <taxon>Bacillati</taxon>
        <taxon>Actinomycetota</taxon>
        <taxon>Actinomycetes</taxon>
        <taxon>Micrococcales</taxon>
        <taxon>Microbacteriaceae</taxon>
        <taxon>Microbacterium</taxon>
    </lineage>
</organism>
<keyword evidence="3" id="KW-1185">Reference proteome</keyword>
<feature type="signal peptide" evidence="1">
    <location>
        <begin position="1"/>
        <end position="26"/>
    </location>
</feature>
<name>A0A4P6EBP8_9MICO</name>
<evidence type="ECO:0000256" key="1">
    <source>
        <dbReference type="SAM" id="SignalP"/>
    </source>
</evidence>
<evidence type="ECO:0008006" key="4">
    <source>
        <dbReference type="Google" id="ProtNLM"/>
    </source>
</evidence>
<dbReference type="KEGG" id="mprt:ET475_06265"/>
<sequence length="289" mass="30712">MKHHSLRNTLGTFFAAAGIAVLGGCAASAPMSSPSSMARVSITKYSAVSAHLDYAHGVAALPTTNLDVGAPDFVMAILHAIAVRTDACMQKQGFPAIADEQSWQPYVGDEDRTLGRWSVDYASKYGAAPAPESQPSEVNLLSKGPDFNNAYSACQIKAKTALDEQIQFAQSKNIISTIKWQAFQLATTSPAGKKVITRWHDCAEDAGVVLDPESGGPSTQYSSQGKQAEITAFTADAKCAKSTGAVQEIFTLRAQYESALLDASEAQVAAYKTQRAKVLTQLDDVISGR</sequence>